<dbReference type="InterPro" id="IPR035213">
    <property type="entry name" value="DUF5321"/>
</dbReference>
<dbReference type="EMBL" id="LT598485">
    <property type="protein sequence ID" value="SCW00854.1"/>
    <property type="molecule type" value="Genomic_DNA"/>
</dbReference>
<dbReference type="OMA" id="HMMMNQP"/>
<accession>A0A1G4MAQ5</accession>
<evidence type="ECO:0000313" key="1">
    <source>
        <dbReference type="EMBL" id="SCW00854.1"/>
    </source>
</evidence>
<name>A0A1G4MAQ5_LACFM</name>
<sequence length="239" mass="27312">MLKTTIRFLNRNVRTYATKIAPNAPQKSKFDKSMVKPAVVVILFGSVLTNLMEEQKSMSEMERRYHLKIDILKDMINKVKVEGDSSIDIAEELKLVNKSFERFENSKLTDLEREAQRVRERADKNSYSKNSVINSLNSRLEDESLEDLFKEIMQDIDREGDILEPTMPSQSHVKQTKQSNAEDIVAKGDIVTNAKRLALEAEKEKRSLSFKPSTDAHVIVENPGDYSTAAEEQKVSKFL</sequence>
<keyword evidence="2" id="KW-1185">Reference proteome</keyword>
<reference evidence="1 2" key="1">
    <citation type="submission" date="2016-03" db="EMBL/GenBank/DDBJ databases">
        <authorList>
            <person name="Devillers H."/>
        </authorList>
    </citation>
    <scope>NUCLEOTIDE SEQUENCE [LARGE SCALE GENOMIC DNA]</scope>
    <source>
        <strain evidence="1">CBS 6772</strain>
    </source>
</reference>
<protein>
    <submittedName>
        <fullName evidence="1">LAFE_0C13476g1_1</fullName>
    </submittedName>
</protein>
<dbReference type="Pfam" id="PF17254">
    <property type="entry name" value="DUF5321"/>
    <property type="match status" value="1"/>
</dbReference>
<dbReference type="OrthoDB" id="2253354at2759"/>
<dbReference type="Proteomes" id="UP000190831">
    <property type="component" value="Chromosome C"/>
</dbReference>
<proteinExistence type="predicted"/>
<organism evidence="1 2">
    <name type="scientific">Lachancea fermentati</name>
    <name type="common">Zygosaccharomyces fermentati</name>
    <dbReference type="NCBI Taxonomy" id="4955"/>
    <lineage>
        <taxon>Eukaryota</taxon>
        <taxon>Fungi</taxon>
        <taxon>Dikarya</taxon>
        <taxon>Ascomycota</taxon>
        <taxon>Saccharomycotina</taxon>
        <taxon>Saccharomycetes</taxon>
        <taxon>Saccharomycetales</taxon>
        <taxon>Saccharomycetaceae</taxon>
        <taxon>Lachancea</taxon>
    </lineage>
</organism>
<gene>
    <name evidence="1" type="ORF">LAFE_0C13476G</name>
</gene>
<evidence type="ECO:0000313" key="2">
    <source>
        <dbReference type="Proteomes" id="UP000190831"/>
    </source>
</evidence>
<dbReference type="AlphaFoldDB" id="A0A1G4MAQ5"/>